<evidence type="ECO:0000256" key="4">
    <source>
        <dbReference type="ARBA" id="ARBA00022741"/>
    </source>
</evidence>
<evidence type="ECO:0000256" key="9">
    <source>
        <dbReference type="ARBA" id="ARBA00023204"/>
    </source>
</evidence>
<evidence type="ECO:0000256" key="6">
    <source>
        <dbReference type="ARBA" id="ARBA00022769"/>
    </source>
</evidence>
<comment type="subunit">
    <text evidence="11 13 14">Forms a heterotetramer with UvrA during the search for lesions. Interacts with UvrC in an incision complex.</text>
</comment>
<evidence type="ECO:0000256" key="8">
    <source>
        <dbReference type="ARBA" id="ARBA00022881"/>
    </source>
</evidence>
<dbReference type="InterPro" id="IPR036876">
    <property type="entry name" value="UVR_dom_sf"/>
</dbReference>
<feature type="short sequence motif" description="Beta-hairpin" evidence="13">
    <location>
        <begin position="109"/>
        <end position="132"/>
    </location>
</feature>
<comment type="function">
    <text evidence="13">The UvrABC repair system catalyzes the recognition and processing of DNA lesions. A damage recognition complex composed of 2 UvrA and 2 UvrB subunits scans DNA for abnormalities. Upon binding of the UvrA(2)B(2) complex to a putative damaged site, the DNA wraps around one UvrB monomer. DNA wrap is dependent on ATP binding by UvrB and probably causes local melting of the DNA helix, facilitating insertion of UvrB beta-hairpin between the DNA strands. Then UvrB probes one DNA strand for the presence of a lesion. If a lesion is found the UvrA subunits dissociate and the UvrB-DNA preincision complex is formed. This complex is subsequently bound by UvrC and the second UvrB is released. If no lesion is found, the DNA wraps around the other UvrB subunit that will check the other stand for damage.</text>
</comment>
<evidence type="ECO:0000259" key="17">
    <source>
        <dbReference type="PROSITE" id="PS51192"/>
    </source>
</evidence>
<dbReference type="InterPro" id="IPR027417">
    <property type="entry name" value="P-loop_NTPase"/>
</dbReference>
<dbReference type="SMART" id="SM00487">
    <property type="entry name" value="DEXDc"/>
    <property type="match status" value="1"/>
</dbReference>
<keyword evidence="9 13" id="KW-0234">DNA repair</keyword>
<evidence type="ECO:0000259" key="16">
    <source>
        <dbReference type="PROSITE" id="PS50151"/>
    </source>
</evidence>
<dbReference type="InterPro" id="IPR041471">
    <property type="entry name" value="UvrB_inter"/>
</dbReference>
<dbReference type="Pfam" id="PF04851">
    <property type="entry name" value="ResIII"/>
    <property type="match status" value="1"/>
</dbReference>
<sequence length="695" mass="78973">MTPAADHDLDESKFQTFPDSPYQLYCPFPPAGDQPTAIAQLSEGVEDGLAFQTLLGVTGSGKTFTMANVIARLGRPAIVFAPNKTLAAQLYSEFREFFPRNAVEYFVSYYDYYQPEAYVPQRDLFIEKDSSVNEHIEQMRLSATKSLLERRDVVIVATVSAIYGIGNPSEYHQMILTVRQGDKLGQREIIARLIAMQYTRNETDFGRGTFRVRGDTIDVFPAEHAELALRIELFDDEVDTLQLFDPLTGRVRQKVPRFTVYPSSHYVTPRETVLRAIETIKDELRERLDFFYKEGKLVEAQRLEQRTRFDLEMLQELGFCKGIENYSRHLSGAAPGEPPPTLVDYLPPDALMFLDESHVLIGQFNGMYNGDRARKENLVNYGFRLPSALDNRPLKFAEYERKMRQAIFVSATPADYENKRTGQVVEQVVRPTGLIDPVIEVRPARTQVDDVLSEINKRVAVEERVLVTTLTKRMAEQLTEYLSDNGVKVRYLHSDIDTVERVEIIRDLRLGAFDVLVGINLLREGLDIPEVSLVAILDADKEGFLRAERSLIQTIGRAARNVNGTAILYADKMTDSMKRAIDETERRRAKQMAHNEAHGIVPQGVKKRIKDIIDGVYDPQDAKAEMAEAKEQAHYQDMSEKQLAREIKKLEKQMQEHARNLEFEKAAKVRDQLLHVKALVFGTDGASETELGPKA</sequence>
<dbReference type="SMART" id="SM00490">
    <property type="entry name" value="HELICc"/>
    <property type="match status" value="1"/>
</dbReference>
<dbReference type="SUPFAM" id="SSF52540">
    <property type="entry name" value="P-loop containing nucleoside triphosphate hydrolases"/>
    <property type="match status" value="2"/>
</dbReference>
<dbReference type="RefSeq" id="WP_150566977.1">
    <property type="nucleotide sequence ID" value="NZ_CABPSD010000006.1"/>
</dbReference>
<dbReference type="GO" id="GO:0009381">
    <property type="term" value="F:excinuclease ABC activity"/>
    <property type="evidence" value="ECO:0007669"/>
    <property type="project" value="UniProtKB-UniRule"/>
</dbReference>
<keyword evidence="7 13" id="KW-0067">ATP-binding</keyword>
<name>A0A5E4VA03_9BURK</name>
<dbReference type="Pfam" id="PF17757">
    <property type="entry name" value="UvrB_inter"/>
    <property type="match status" value="1"/>
</dbReference>
<dbReference type="HAMAP" id="MF_00204">
    <property type="entry name" value="UvrB"/>
    <property type="match status" value="1"/>
</dbReference>
<evidence type="ECO:0000256" key="5">
    <source>
        <dbReference type="ARBA" id="ARBA00022763"/>
    </source>
</evidence>
<dbReference type="Gene3D" id="3.40.50.300">
    <property type="entry name" value="P-loop containing nucleotide triphosphate hydrolases"/>
    <property type="match status" value="3"/>
</dbReference>
<dbReference type="EMBL" id="CABPSD010000006">
    <property type="protein sequence ID" value="VVE09097.1"/>
    <property type="molecule type" value="Genomic_DNA"/>
</dbReference>
<dbReference type="AlphaFoldDB" id="A0A5E4VA03"/>
<evidence type="ECO:0000256" key="14">
    <source>
        <dbReference type="RuleBase" id="RU003587"/>
    </source>
</evidence>
<dbReference type="Pfam" id="PF00271">
    <property type="entry name" value="Helicase_C"/>
    <property type="match status" value="1"/>
</dbReference>
<feature type="domain" description="UVR" evidence="16">
    <location>
        <begin position="644"/>
        <end position="679"/>
    </location>
</feature>
<feature type="coiled-coil region" evidence="15">
    <location>
        <begin position="640"/>
        <end position="667"/>
    </location>
</feature>
<comment type="domain">
    <text evidence="13">The beta-hairpin motif is involved in DNA binding.</text>
</comment>
<evidence type="ECO:0000256" key="1">
    <source>
        <dbReference type="ARBA" id="ARBA00004496"/>
    </source>
</evidence>
<evidence type="ECO:0000313" key="19">
    <source>
        <dbReference type="EMBL" id="VVE09097.1"/>
    </source>
</evidence>
<dbReference type="CDD" id="cd17916">
    <property type="entry name" value="DEXHc_UvrB"/>
    <property type="match status" value="1"/>
</dbReference>
<dbReference type="Proteomes" id="UP000368474">
    <property type="component" value="Unassembled WGS sequence"/>
</dbReference>
<dbReference type="GO" id="GO:0005737">
    <property type="term" value="C:cytoplasm"/>
    <property type="evidence" value="ECO:0007669"/>
    <property type="project" value="UniProtKB-SubCell"/>
</dbReference>
<dbReference type="GO" id="GO:0006289">
    <property type="term" value="P:nucleotide-excision repair"/>
    <property type="evidence" value="ECO:0007669"/>
    <property type="project" value="UniProtKB-UniRule"/>
</dbReference>
<dbReference type="InterPro" id="IPR024759">
    <property type="entry name" value="UvrB_YAD/RRR_dom"/>
</dbReference>
<keyword evidence="6 13" id="KW-0228">DNA excision</keyword>
<evidence type="ECO:0000256" key="13">
    <source>
        <dbReference type="HAMAP-Rule" id="MF_00204"/>
    </source>
</evidence>
<dbReference type="PROSITE" id="PS51192">
    <property type="entry name" value="HELICASE_ATP_BIND_1"/>
    <property type="match status" value="1"/>
</dbReference>
<dbReference type="GO" id="GO:0009432">
    <property type="term" value="P:SOS response"/>
    <property type="evidence" value="ECO:0007669"/>
    <property type="project" value="UniProtKB-UniRule"/>
</dbReference>
<dbReference type="GO" id="GO:0003677">
    <property type="term" value="F:DNA binding"/>
    <property type="evidence" value="ECO:0007669"/>
    <property type="project" value="UniProtKB-UniRule"/>
</dbReference>
<dbReference type="InterPro" id="IPR014001">
    <property type="entry name" value="Helicase_ATP-bd"/>
</dbReference>
<dbReference type="GO" id="GO:0005524">
    <property type="term" value="F:ATP binding"/>
    <property type="evidence" value="ECO:0007669"/>
    <property type="project" value="UniProtKB-UniRule"/>
</dbReference>
<evidence type="ECO:0000259" key="18">
    <source>
        <dbReference type="PROSITE" id="PS51194"/>
    </source>
</evidence>
<feature type="domain" description="Helicase ATP-binding" evidence="17">
    <location>
        <begin position="43"/>
        <end position="177"/>
    </location>
</feature>
<dbReference type="CDD" id="cd18790">
    <property type="entry name" value="SF2_C_UvrB"/>
    <property type="match status" value="1"/>
</dbReference>
<dbReference type="Gene3D" id="4.10.860.10">
    <property type="entry name" value="UVR domain"/>
    <property type="match status" value="1"/>
</dbReference>
<feature type="binding site" evidence="13">
    <location>
        <begin position="56"/>
        <end position="63"/>
    </location>
    <ligand>
        <name>ATP</name>
        <dbReference type="ChEBI" id="CHEBI:30616"/>
    </ligand>
</feature>
<comment type="subcellular location">
    <subcellularLocation>
        <location evidence="1 13 14">Cytoplasm</location>
    </subcellularLocation>
</comment>
<organism evidence="19 20">
    <name type="scientific">Pandoraea morbifera</name>
    <dbReference type="NCBI Taxonomy" id="2508300"/>
    <lineage>
        <taxon>Bacteria</taxon>
        <taxon>Pseudomonadati</taxon>
        <taxon>Pseudomonadota</taxon>
        <taxon>Betaproteobacteria</taxon>
        <taxon>Burkholderiales</taxon>
        <taxon>Burkholderiaceae</taxon>
        <taxon>Pandoraea</taxon>
    </lineage>
</organism>
<dbReference type="PANTHER" id="PTHR24029">
    <property type="entry name" value="UVRABC SYSTEM PROTEIN B"/>
    <property type="match status" value="1"/>
</dbReference>
<keyword evidence="4 13" id="KW-0547">Nucleotide-binding</keyword>
<dbReference type="Gene3D" id="6.10.140.240">
    <property type="match status" value="1"/>
</dbReference>
<evidence type="ECO:0000256" key="10">
    <source>
        <dbReference type="ARBA" id="ARBA00023236"/>
    </source>
</evidence>
<dbReference type="InterPro" id="IPR004807">
    <property type="entry name" value="UvrB"/>
</dbReference>
<dbReference type="NCBIfam" id="NF003673">
    <property type="entry name" value="PRK05298.1"/>
    <property type="match status" value="1"/>
</dbReference>
<keyword evidence="10 13" id="KW-0742">SOS response</keyword>
<evidence type="ECO:0000256" key="12">
    <source>
        <dbReference type="ARBA" id="ARBA00029504"/>
    </source>
</evidence>
<dbReference type="GO" id="GO:0016887">
    <property type="term" value="F:ATP hydrolysis activity"/>
    <property type="evidence" value="ECO:0007669"/>
    <property type="project" value="InterPro"/>
</dbReference>
<dbReference type="SUPFAM" id="SSF46600">
    <property type="entry name" value="C-terminal UvrC-binding domain of UvrB"/>
    <property type="match status" value="1"/>
</dbReference>
<dbReference type="Pfam" id="PF12344">
    <property type="entry name" value="UvrB"/>
    <property type="match status" value="1"/>
</dbReference>
<dbReference type="PROSITE" id="PS50151">
    <property type="entry name" value="UVR"/>
    <property type="match status" value="1"/>
</dbReference>
<dbReference type="PROSITE" id="PS51194">
    <property type="entry name" value="HELICASE_CTER"/>
    <property type="match status" value="1"/>
</dbReference>
<evidence type="ECO:0000256" key="11">
    <source>
        <dbReference type="ARBA" id="ARBA00026033"/>
    </source>
</evidence>
<evidence type="ECO:0000256" key="15">
    <source>
        <dbReference type="SAM" id="Coils"/>
    </source>
</evidence>
<gene>
    <name evidence="13 19" type="primary">uvrB</name>
    <name evidence="19" type="ORF">PMO31116_02510</name>
</gene>
<feature type="domain" description="Helicase C-terminal" evidence="18">
    <location>
        <begin position="447"/>
        <end position="613"/>
    </location>
</feature>
<keyword evidence="3 13" id="KW-0963">Cytoplasm</keyword>
<evidence type="ECO:0000313" key="20">
    <source>
        <dbReference type="Proteomes" id="UP000368474"/>
    </source>
</evidence>
<keyword evidence="5 13" id="KW-0227">DNA damage</keyword>
<dbReference type="InterPro" id="IPR001650">
    <property type="entry name" value="Helicase_C-like"/>
</dbReference>
<proteinExistence type="inferred from homology"/>
<keyword evidence="8 13" id="KW-0267">Excision nuclease</keyword>
<dbReference type="Pfam" id="PF02151">
    <property type="entry name" value="UVR"/>
    <property type="match status" value="1"/>
</dbReference>
<reference evidence="19 20" key="1">
    <citation type="submission" date="2019-08" db="EMBL/GenBank/DDBJ databases">
        <authorList>
            <person name="Peeters C."/>
        </authorList>
    </citation>
    <scope>NUCLEOTIDE SEQUENCE [LARGE SCALE GENOMIC DNA]</scope>
    <source>
        <strain evidence="19 20">LMG 31116</strain>
    </source>
</reference>
<accession>A0A5E4VA03</accession>
<keyword evidence="15" id="KW-0175">Coiled coil</keyword>
<dbReference type="NCBIfam" id="TIGR00631">
    <property type="entry name" value="uvrb"/>
    <property type="match status" value="1"/>
</dbReference>
<dbReference type="InterPro" id="IPR006935">
    <property type="entry name" value="Helicase/UvrB_N"/>
</dbReference>
<evidence type="ECO:0000256" key="3">
    <source>
        <dbReference type="ARBA" id="ARBA00022490"/>
    </source>
</evidence>
<keyword evidence="20" id="KW-1185">Reference proteome</keyword>
<evidence type="ECO:0000256" key="7">
    <source>
        <dbReference type="ARBA" id="ARBA00022840"/>
    </source>
</evidence>
<evidence type="ECO:0000256" key="2">
    <source>
        <dbReference type="ARBA" id="ARBA00008533"/>
    </source>
</evidence>
<dbReference type="InterPro" id="IPR001943">
    <property type="entry name" value="UVR_dom"/>
</dbReference>
<dbReference type="PANTHER" id="PTHR24029:SF0">
    <property type="entry name" value="UVRABC SYSTEM PROTEIN B"/>
    <property type="match status" value="1"/>
</dbReference>
<protein>
    <recommendedName>
        <fullName evidence="12 13">UvrABC system protein B</fullName>
        <shortName evidence="13">Protein UvrB</shortName>
    </recommendedName>
    <alternativeName>
        <fullName evidence="13">Excinuclease ABC subunit B</fullName>
    </alternativeName>
</protein>
<dbReference type="GO" id="GO:0009380">
    <property type="term" value="C:excinuclease repair complex"/>
    <property type="evidence" value="ECO:0007669"/>
    <property type="project" value="InterPro"/>
</dbReference>
<comment type="similarity">
    <text evidence="2 13 14">Belongs to the UvrB family.</text>
</comment>